<evidence type="ECO:0008006" key="3">
    <source>
        <dbReference type="Google" id="ProtNLM"/>
    </source>
</evidence>
<sequence length="71" mass="8406">MDPREFHNALRIMWNLDRHELVEAGVIDADQEGHWLAFRDHPHATAVRMNDKRFDRLCKLVESRQPKRSAA</sequence>
<dbReference type="EMBL" id="JAHSQO010000007">
    <property type="protein sequence ID" value="MBY8918791.1"/>
    <property type="molecule type" value="Genomic_DNA"/>
</dbReference>
<keyword evidence="2" id="KW-1185">Reference proteome</keyword>
<accession>A0ABS7RCZ4</accession>
<comment type="caution">
    <text evidence="1">The sequence shown here is derived from an EMBL/GenBank/DDBJ whole genome shotgun (WGS) entry which is preliminary data.</text>
</comment>
<gene>
    <name evidence="1" type="ORF">KVG22_19470</name>
</gene>
<evidence type="ECO:0000313" key="2">
    <source>
        <dbReference type="Proteomes" id="UP000777661"/>
    </source>
</evidence>
<reference evidence="1 2" key="1">
    <citation type="submission" date="2021-06" db="EMBL/GenBank/DDBJ databases">
        <title>Nitratireductor porphyridii sp. nov., isolated from a small marine red alga, Porphyridium purpureum in South Korea.</title>
        <authorList>
            <person name="Kim K.H."/>
            <person name="Kristyanto S."/>
            <person name="Jeon C.O."/>
        </authorList>
    </citation>
    <scope>NUCLEOTIDE SEQUENCE [LARGE SCALE GENOMIC DNA]</scope>
    <source>
        <strain evidence="1 2">R6</strain>
    </source>
</reference>
<evidence type="ECO:0000313" key="1">
    <source>
        <dbReference type="EMBL" id="MBY8918791.1"/>
    </source>
</evidence>
<name>A0ABS7RCZ4_9HYPH</name>
<protein>
    <recommendedName>
        <fullName evidence="3">DUF5659 domain-containing protein</fullName>
    </recommendedName>
</protein>
<organism evidence="1 2">
    <name type="scientific">Nitratireductor rhodophyticola</name>
    <dbReference type="NCBI Taxonomy" id="2854036"/>
    <lineage>
        <taxon>Bacteria</taxon>
        <taxon>Pseudomonadati</taxon>
        <taxon>Pseudomonadota</taxon>
        <taxon>Alphaproteobacteria</taxon>
        <taxon>Hyphomicrobiales</taxon>
        <taxon>Phyllobacteriaceae</taxon>
        <taxon>Nitratireductor</taxon>
    </lineage>
</organism>
<proteinExistence type="predicted"/>
<dbReference type="Proteomes" id="UP000777661">
    <property type="component" value="Unassembled WGS sequence"/>
</dbReference>
<dbReference type="RefSeq" id="WP_223004336.1">
    <property type="nucleotide sequence ID" value="NZ_JAHSQO010000007.1"/>
</dbReference>